<dbReference type="AlphaFoldDB" id="A0A5J4WBZ7"/>
<sequence length="107" mass="12124">MIVAETGLFPGDLAEGKRGLSVSSFTSFRRVARKGDLGQISQISKVFYLTYKDDAICIKSSAARSHLFESRGYRMCLRAPSRINFSDSQFLSQTRLRFLEIQTSEFQ</sequence>
<evidence type="ECO:0000313" key="2">
    <source>
        <dbReference type="Proteomes" id="UP000324800"/>
    </source>
</evidence>
<dbReference type="Proteomes" id="UP000324800">
    <property type="component" value="Unassembled WGS sequence"/>
</dbReference>
<comment type="caution">
    <text evidence="1">The sequence shown here is derived from an EMBL/GenBank/DDBJ whole genome shotgun (WGS) entry which is preliminary data.</text>
</comment>
<reference evidence="1 2" key="1">
    <citation type="submission" date="2019-03" db="EMBL/GenBank/DDBJ databases">
        <title>Single cell metagenomics reveals metabolic interactions within the superorganism composed of flagellate Streblomastix strix and complex community of Bacteroidetes bacteria on its surface.</title>
        <authorList>
            <person name="Treitli S.C."/>
            <person name="Kolisko M."/>
            <person name="Husnik F."/>
            <person name="Keeling P."/>
            <person name="Hampl V."/>
        </authorList>
    </citation>
    <scope>NUCLEOTIDE SEQUENCE [LARGE SCALE GENOMIC DNA]</scope>
    <source>
        <strain evidence="1">ST1C</strain>
    </source>
</reference>
<organism evidence="1 2">
    <name type="scientific">Streblomastix strix</name>
    <dbReference type="NCBI Taxonomy" id="222440"/>
    <lineage>
        <taxon>Eukaryota</taxon>
        <taxon>Metamonada</taxon>
        <taxon>Preaxostyla</taxon>
        <taxon>Oxymonadida</taxon>
        <taxon>Streblomastigidae</taxon>
        <taxon>Streblomastix</taxon>
    </lineage>
</organism>
<evidence type="ECO:0000313" key="1">
    <source>
        <dbReference type="EMBL" id="KAA6392478.1"/>
    </source>
</evidence>
<proteinExistence type="predicted"/>
<accession>A0A5J4WBZ7</accession>
<gene>
    <name evidence="1" type="ORF">EZS28_011994</name>
</gene>
<protein>
    <submittedName>
        <fullName evidence="1">Uncharacterized protein</fullName>
    </submittedName>
</protein>
<name>A0A5J4WBZ7_9EUKA</name>
<dbReference type="EMBL" id="SNRW01002530">
    <property type="protein sequence ID" value="KAA6392478.1"/>
    <property type="molecule type" value="Genomic_DNA"/>
</dbReference>